<evidence type="ECO:0000256" key="2">
    <source>
        <dbReference type="ARBA" id="ARBA00008417"/>
    </source>
</evidence>
<dbReference type="GO" id="GO:0005886">
    <property type="term" value="C:plasma membrane"/>
    <property type="evidence" value="ECO:0007669"/>
    <property type="project" value="UniProtKB-SubCell"/>
</dbReference>
<evidence type="ECO:0000313" key="11">
    <source>
        <dbReference type="EMBL" id="XCC61583.1"/>
    </source>
</evidence>
<comment type="subcellular location">
    <subcellularLocation>
        <location evidence="1">Cell membrane</location>
        <topology evidence="1">Multi-pass membrane protein</topology>
    </subcellularLocation>
</comment>
<dbReference type="CDD" id="cd13143">
    <property type="entry name" value="MATE_MepA_like"/>
    <property type="match status" value="1"/>
</dbReference>
<evidence type="ECO:0000256" key="5">
    <source>
        <dbReference type="ARBA" id="ARBA00022475"/>
    </source>
</evidence>
<feature type="transmembrane region" description="Helical" evidence="10">
    <location>
        <begin position="95"/>
        <end position="114"/>
    </location>
</feature>
<keyword evidence="7 10" id="KW-1133">Transmembrane helix</keyword>
<dbReference type="PIRSF" id="PIRSF006603">
    <property type="entry name" value="DinF"/>
    <property type="match status" value="1"/>
</dbReference>
<evidence type="ECO:0000256" key="10">
    <source>
        <dbReference type="SAM" id="Phobius"/>
    </source>
</evidence>
<feature type="transmembrane region" description="Helical" evidence="10">
    <location>
        <begin position="53"/>
        <end position="75"/>
    </location>
</feature>
<dbReference type="InterPro" id="IPR045070">
    <property type="entry name" value="MATE_MepA-like"/>
</dbReference>
<evidence type="ECO:0000256" key="6">
    <source>
        <dbReference type="ARBA" id="ARBA00022692"/>
    </source>
</evidence>
<keyword evidence="6 10" id="KW-0812">Transmembrane</keyword>
<feature type="transmembrane region" description="Helical" evidence="10">
    <location>
        <begin position="14"/>
        <end position="33"/>
    </location>
</feature>
<feature type="transmembrane region" description="Helical" evidence="10">
    <location>
        <begin position="317"/>
        <end position="345"/>
    </location>
</feature>
<dbReference type="AlphaFoldDB" id="A0AAU8A5Y2"/>
<sequence>MRIKLSDHFTYKRLLRFVLAPVLMMIFTSLYSVVDGFFVSNFAGKTPFAAVNLIMPVMMGIGTIGFMIGTGGSALVSKTLGEGKHGQANRYFSMLVYTALIVGALFSAAGFIFIRPISEALGATGELLENCVAYGSILFLSMPAFILQYVFHSFFITAEKPGLSLRVSLAAGLTNMALDYLFVAVLGWGIEGAAIATAIGEVIGGVVPILYFSRKNNSLLRLTRARFEARPLLRACANGASEMVTNLSMSVVNILYNFQLMRLAGENGVAAYGVVMYVNFIFMAIFLGYSIGSAPIVGYHYGAQNHAELKNLFKKSLTLVVGAGLVLTAVAELFSGVLVGIFVRYDPELYAMTTHGFRLYALAFLMMGVNVWGSAFFTALNNGAVSAAISFLRTLVFQIAAVLLLPLLLGINGIWLAVVVAEGLALLVTIAFFAAQRKRYHYA</sequence>
<dbReference type="InterPro" id="IPR048279">
    <property type="entry name" value="MdtK-like"/>
</dbReference>
<name>A0AAU8A5Y2_9FIRM</name>
<feature type="transmembrane region" description="Helical" evidence="10">
    <location>
        <begin position="232"/>
        <end position="256"/>
    </location>
</feature>
<feature type="transmembrane region" description="Helical" evidence="10">
    <location>
        <begin position="194"/>
        <end position="212"/>
    </location>
</feature>
<dbReference type="PANTHER" id="PTHR43823:SF3">
    <property type="entry name" value="MULTIDRUG EXPORT PROTEIN MEPA"/>
    <property type="match status" value="1"/>
</dbReference>
<keyword evidence="9" id="KW-0046">Antibiotic resistance</keyword>
<dbReference type="InterPro" id="IPR002528">
    <property type="entry name" value="MATE_fam"/>
</dbReference>
<feature type="transmembrane region" description="Helical" evidence="10">
    <location>
        <begin position="387"/>
        <end position="408"/>
    </location>
</feature>
<feature type="transmembrane region" description="Helical" evidence="10">
    <location>
        <begin position="414"/>
        <end position="435"/>
    </location>
</feature>
<organism evidence="11">
    <name type="scientific">Christensenella massiliensis</name>
    <dbReference type="NCBI Taxonomy" id="1805714"/>
    <lineage>
        <taxon>Bacteria</taxon>
        <taxon>Bacillati</taxon>
        <taxon>Bacillota</taxon>
        <taxon>Clostridia</taxon>
        <taxon>Christensenellales</taxon>
        <taxon>Christensenellaceae</taxon>
        <taxon>Christensenella</taxon>
    </lineage>
</organism>
<dbReference type="NCBIfam" id="TIGR00797">
    <property type="entry name" value="matE"/>
    <property type="match status" value="1"/>
</dbReference>
<evidence type="ECO:0000256" key="7">
    <source>
        <dbReference type="ARBA" id="ARBA00022989"/>
    </source>
</evidence>
<dbReference type="GO" id="GO:0042910">
    <property type="term" value="F:xenobiotic transmembrane transporter activity"/>
    <property type="evidence" value="ECO:0007669"/>
    <property type="project" value="InterPro"/>
</dbReference>
<dbReference type="RefSeq" id="WP_353422992.1">
    <property type="nucleotide sequence ID" value="NZ_CP117826.1"/>
</dbReference>
<keyword evidence="4" id="KW-0813">Transport</keyword>
<feature type="transmembrane region" description="Helical" evidence="10">
    <location>
        <begin position="276"/>
        <end position="297"/>
    </location>
</feature>
<feature type="transmembrane region" description="Helical" evidence="10">
    <location>
        <begin position="357"/>
        <end position="380"/>
    </location>
</feature>
<evidence type="ECO:0000256" key="3">
    <source>
        <dbReference type="ARBA" id="ARBA00022106"/>
    </source>
</evidence>
<protein>
    <recommendedName>
        <fullName evidence="3">Multidrug export protein MepA</fullName>
    </recommendedName>
</protein>
<evidence type="ECO:0000256" key="4">
    <source>
        <dbReference type="ARBA" id="ARBA00022448"/>
    </source>
</evidence>
<evidence type="ECO:0000256" key="1">
    <source>
        <dbReference type="ARBA" id="ARBA00004651"/>
    </source>
</evidence>
<dbReference type="EMBL" id="CP117826">
    <property type="protein sequence ID" value="XCC61583.1"/>
    <property type="molecule type" value="Genomic_DNA"/>
</dbReference>
<dbReference type="InterPro" id="IPR051327">
    <property type="entry name" value="MATE_MepA_subfamily"/>
</dbReference>
<accession>A0AAU8A5Y2</accession>
<evidence type="ECO:0000256" key="9">
    <source>
        <dbReference type="ARBA" id="ARBA00023251"/>
    </source>
</evidence>
<dbReference type="GO" id="GO:0046677">
    <property type="term" value="P:response to antibiotic"/>
    <property type="evidence" value="ECO:0007669"/>
    <property type="project" value="UniProtKB-KW"/>
</dbReference>
<dbReference type="GO" id="GO:0015297">
    <property type="term" value="F:antiporter activity"/>
    <property type="evidence" value="ECO:0007669"/>
    <property type="project" value="InterPro"/>
</dbReference>
<gene>
    <name evidence="11" type="ORF">PUP29_08585</name>
</gene>
<proteinExistence type="inferred from homology"/>
<keyword evidence="5" id="KW-1003">Cell membrane</keyword>
<reference evidence="11" key="1">
    <citation type="submission" date="2023-02" db="EMBL/GenBank/DDBJ databases">
        <title>Gut commensal Christensenella minuta modulates host metabolism via a new class of secondary bile acids.</title>
        <authorList>
            <person name="Liu C."/>
        </authorList>
    </citation>
    <scope>NUCLEOTIDE SEQUENCE</scope>
    <source>
        <strain evidence="11">CA70</strain>
    </source>
</reference>
<feature type="transmembrane region" description="Helical" evidence="10">
    <location>
        <begin position="167"/>
        <end position="188"/>
    </location>
</feature>
<keyword evidence="8 10" id="KW-0472">Membrane</keyword>
<feature type="transmembrane region" description="Helical" evidence="10">
    <location>
        <begin position="134"/>
        <end position="155"/>
    </location>
</feature>
<evidence type="ECO:0000256" key="8">
    <source>
        <dbReference type="ARBA" id="ARBA00023136"/>
    </source>
</evidence>
<dbReference type="Pfam" id="PF01554">
    <property type="entry name" value="MatE"/>
    <property type="match status" value="2"/>
</dbReference>
<comment type="similarity">
    <text evidence="2">Belongs to the multi antimicrobial extrusion (MATE) (TC 2.A.66.1) family. MepA subfamily.</text>
</comment>
<dbReference type="PANTHER" id="PTHR43823">
    <property type="entry name" value="SPORULATION PROTEIN YKVU"/>
    <property type="match status" value="1"/>
</dbReference>